<evidence type="ECO:0000313" key="1">
    <source>
        <dbReference type="EMBL" id="KAI3804751.1"/>
    </source>
</evidence>
<dbReference type="EMBL" id="CM042026">
    <property type="protein sequence ID" value="KAI3804751.1"/>
    <property type="molecule type" value="Genomic_DNA"/>
</dbReference>
<keyword evidence="2" id="KW-1185">Reference proteome</keyword>
<name>A0ACB9IB94_9ASTR</name>
<comment type="caution">
    <text evidence="1">The sequence shown here is derived from an EMBL/GenBank/DDBJ whole genome shotgun (WGS) entry which is preliminary data.</text>
</comment>
<proteinExistence type="predicted"/>
<evidence type="ECO:0000313" key="2">
    <source>
        <dbReference type="Proteomes" id="UP001056120"/>
    </source>
</evidence>
<organism evidence="1 2">
    <name type="scientific">Smallanthus sonchifolius</name>
    <dbReference type="NCBI Taxonomy" id="185202"/>
    <lineage>
        <taxon>Eukaryota</taxon>
        <taxon>Viridiplantae</taxon>
        <taxon>Streptophyta</taxon>
        <taxon>Embryophyta</taxon>
        <taxon>Tracheophyta</taxon>
        <taxon>Spermatophyta</taxon>
        <taxon>Magnoliopsida</taxon>
        <taxon>eudicotyledons</taxon>
        <taxon>Gunneridae</taxon>
        <taxon>Pentapetalae</taxon>
        <taxon>asterids</taxon>
        <taxon>campanulids</taxon>
        <taxon>Asterales</taxon>
        <taxon>Asteraceae</taxon>
        <taxon>Asteroideae</taxon>
        <taxon>Heliantheae alliance</taxon>
        <taxon>Millerieae</taxon>
        <taxon>Smallanthus</taxon>
    </lineage>
</organism>
<accession>A0ACB9IB94</accession>
<dbReference type="Proteomes" id="UP001056120">
    <property type="component" value="Linkage Group LG09"/>
</dbReference>
<gene>
    <name evidence="1" type="ORF">L1987_26541</name>
</gene>
<reference evidence="1 2" key="2">
    <citation type="journal article" date="2022" name="Mol. Ecol. Resour.">
        <title>The genomes of chicory, endive, great burdock and yacon provide insights into Asteraceae paleo-polyploidization history and plant inulin production.</title>
        <authorList>
            <person name="Fan W."/>
            <person name="Wang S."/>
            <person name="Wang H."/>
            <person name="Wang A."/>
            <person name="Jiang F."/>
            <person name="Liu H."/>
            <person name="Zhao H."/>
            <person name="Xu D."/>
            <person name="Zhang Y."/>
        </authorList>
    </citation>
    <scope>NUCLEOTIDE SEQUENCE [LARGE SCALE GENOMIC DNA]</scope>
    <source>
        <strain evidence="2">cv. Yunnan</strain>
        <tissue evidence="1">Leaves</tissue>
    </source>
</reference>
<protein>
    <submittedName>
        <fullName evidence="1">Uncharacterized protein</fullName>
    </submittedName>
</protein>
<sequence length="351" mass="41681">MSGLNNDEDKKPYAGDQAAHIILKVKGQDGSEVFFRIRRSTRLKKLMYAYCDRQSVELNSIAFLFDGRRIHGDQTPHELEMEDDDEIDAMLHQTAHINLKFKGQDGSEVWFRIKRSTQLKKVMKIYFYRHSVELNFMSFFFNGRLVFHEQTPDQLGMEEGDKIDVIRHRSYYDQVITHHLIRERMALEEELNRQRKDKERFNDVFMISGRIVFRLYNHLIAGNIDLKEELTRLRKDEEEDVVFIKIGRIFLQEFFKNITLKEEVGSLMEEIARLLKMEDEEVEEEEEGDDDALFMKIGRIVSGLIAENATLNEELTRLKEVLTRLWKDEEEKDTVFMEIGRIVLRELDLDF</sequence>
<reference evidence="2" key="1">
    <citation type="journal article" date="2022" name="Mol. Ecol. Resour.">
        <title>The genomes of chicory, endive, great burdock and yacon provide insights into Asteraceae palaeo-polyploidization history and plant inulin production.</title>
        <authorList>
            <person name="Fan W."/>
            <person name="Wang S."/>
            <person name="Wang H."/>
            <person name="Wang A."/>
            <person name="Jiang F."/>
            <person name="Liu H."/>
            <person name="Zhao H."/>
            <person name="Xu D."/>
            <person name="Zhang Y."/>
        </authorList>
    </citation>
    <scope>NUCLEOTIDE SEQUENCE [LARGE SCALE GENOMIC DNA]</scope>
    <source>
        <strain evidence="2">cv. Yunnan</strain>
    </source>
</reference>